<proteinExistence type="predicted"/>
<dbReference type="Proteomes" id="UP000055024">
    <property type="component" value="Unassembled WGS sequence"/>
</dbReference>
<reference evidence="1 2" key="1">
    <citation type="submission" date="2015-01" db="EMBL/GenBank/DDBJ databases">
        <title>Evolution of Trichinella species and genotypes.</title>
        <authorList>
            <person name="Korhonen P.K."/>
            <person name="Edoardo P."/>
            <person name="Giuseppe L.R."/>
            <person name="Gasser R.B."/>
        </authorList>
    </citation>
    <scope>NUCLEOTIDE SEQUENCE [LARGE SCALE GENOMIC DNA]</scope>
    <source>
        <strain evidence="1">ISS1029</strain>
    </source>
</reference>
<evidence type="ECO:0000313" key="1">
    <source>
        <dbReference type="EMBL" id="KRZ14528.1"/>
    </source>
</evidence>
<sequence>MQIDRQANFDQSSFTVVQWSSCCKVTRTVNLPNVKWCSKTRSLVKTGLPILIDKRMQMKPGERA</sequence>
<evidence type="ECO:0000313" key="2">
    <source>
        <dbReference type="Proteomes" id="UP000055024"/>
    </source>
</evidence>
<name>A0A0V1HW04_9BILA</name>
<gene>
    <name evidence="1" type="ORF">T11_12963</name>
</gene>
<keyword evidence="2" id="KW-1185">Reference proteome</keyword>
<comment type="caution">
    <text evidence="1">The sequence shown here is derived from an EMBL/GenBank/DDBJ whole genome shotgun (WGS) entry which is preliminary data.</text>
</comment>
<accession>A0A0V1HW04</accession>
<protein>
    <submittedName>
        <fullName evidence="1">Uncharacterized protein</fullName>
    </submittedName>
</protein>
<organism evidence="1 2">
    <name type="scientific">Trichinella zimbabwensis</name>
    <dbReference type="NCBI Taxonomy" id="268475"/>
    <lineage>
        <taxon>Eukaryota</taxon>
        <taxon>Metazoa</taxon>
        <taxon>Ecdysozoa</taxon>
        <taxon>Nematoda</taxon>
        <taxon>Enoplea</taxon>
        <taxon>Dorylaimia</taxon>
        <taxon>Trichinellida</taxon>
        <taxon>Trichinellidae</taxon>
        <taxon>Trichinella</taxon>
    </lineage>
</organism>
<dbReference type="EMBL" id="JYDP01000024">
    <property type="protein sequence ID" value="KRZ14528.1"/>
    <property type="molecule type" value="Genomic_DNA"/>
</dbReference>
<dbReference type="AlphaFoldDB" id="A0A0V1HW04"/>